<dbReference type="InParanoid" id="T1EKM6"/>
<dbReference type="Proteomes" id="UP000015101">
    <property type="component" value="Unassembled WGS sequence"/>
</dbReference>
<dbReference type="STRING" id="6412.T1EKM6"/>
<dbReference type="GO" id="GO:0004714">
    <property type="term" value="F:transmembrane receptor protein tyrosine kinase activity"/>
    <property type="evidence" value="ECO:0007669"/>
    <property type="project" value="UniProtKB-EC"/>
</dbReference>
<keyword evidence="10" id="KW-1133">Transmembrane helix</keyword>
<reference evidence="15 17" key="2">
    <citation type="journal article" date="2013" name="Nature">
        <title>Insights into bilaterian evolution from three spiralian genomes.</title>
        <authorList>
            <person name="Simakov O."/>
            <person name="Marletaz F."/>
            <person name="Cho S.J."/>
            <person name="Edsinger-Gonzales E."/>
            <person name="Havlak P."/>
            <person name="Hellsten U."/>
            <person name="Kuo D.H."/>
            <person name="Larsson T."/>
            <person name="Lv J."/>
            <person name="Arendt D."/>
            <person name="Savage R."/>
            <person name="Osoegawa K."/>
            <person name="de Jong P."/>
            <person name="Grimwood J."/>
            <person name="Chapman J.A."/>
            <person name="Shapiro H."/>
            <person name="Aerts A."/>
            <person name="Otillar R.P."/>
            <person name="Terry A.Y."/>
            <person name="Boore J.L."/>
            <person name="Grigoriev I.V."/>
            <person name="Lindberg D.R."/>
            <person name="Seaver E.C."/>
            <person name="Weisblat D.A."/>
            <person name="Putnam N.H."/>
            <person name="Rokhsar D.S."/>
        </authorList>
    </citation>
    <scope>NUCLEOTIDE SEQUENCE</scope>
</reference>
<dbReference type="GeneID" id="20197126"/>
<evidence type="ECO:0000256" key="9">
    <source>
        <dbReference type="ARBA" id="ARBA00022840"/>
    </source>
</evidence>
<dbReference type="GO" id="GO:0005524">
    <property type="term" value="F:ATP binding"/>
    <property type="evidence" value="ECO:0007669"/>
    <property type="project" value="UniProtKB-KW"/>
</dbReference>
<dbReference type="InterPro" id="IPR002011">
    <property type="entry name" value="Tyr_kinase_rcpt_2_CS"/>
</dbReference>
<keyword evidence="8" id="KW-0418">Kinase</keyword>
<dbReference type="InterPro" id="IPR001245">
    <property type="entry name" value="Ser-Thr/Tyr_kinase_cat_dom"/>
</dbReference>
<evidence type="ECO:0000256" key="7">
    <source>
        <dbReference type="ARBA" id="ARBA00022741"/>
    </source>
</evidence>
<dbReference type="PROSITE" id="PS50011">
    <property type="entry name" value="PROTEIN_KINASE_DOM"/>
    <property type="match status" value="1"/>
</dbReference>
<keyword evidence="6" id="KW-0677">Repeat</keyword>
<evidence type="ECO:0000313" key="15">
    <source>
        <dbReference type="EMBL" id="ESO02126.1"/>
    </source>
</evidence>
<dbReference type="EC" id="2.7.10.1" evidence="2"/>
<evidence type="ECO:0000256" key="5">
    <source>
        <dbReference type="ARBA" id="ARBA00022729"/>
    </source>
</evidence>
<keyword evidence="3" id="KW-0808">Transferase</keyword>
<keyword evidence="7" id="KW-0547">Nucleotide-binding</keyword>
<evidence type="ECO:0000313" key="17">
    <source>
        <dbReference type="Proteomes" id="UP000015101"/>
    </source>
</evidence>
<dbReference type="OMA" id="NDPAKEM"/>
<dbReference type="GO" id="GO:0016020">
    <property type="term" value="C:membrane"/>
    <property type="evidence" value="ECO:0007669"/>
    <property type="project" value="UniProtKB-SubCell"/>
</dbReference>
<evidence type="ECO:0000256" key="8">
    <source>
        <dbReference type="ARBA" id="ARBA00022777"/>
    </source>
</evidence>
<dbReference type="PRINTS" id="PR00109">
    <property type="entry name" value="TYRKINASE"/>
</dbReference>
<keyword evidence="12" id="KW-0829">Tyrosine-protein kinase</keyword>
<evidence type="ECO:0000256" key="1">
    <source>
        <dbReference type="ARBA" id="ARBA00004479"/>
    </source>
</evidence>
<keyword evidence="9" id="KW-0067">ATP-binding</keyword>
<dbReference type="eggNOG" id="KOG4258">
    <property type="taxonomic scope" value="Eukaryota"/>
</dbReference>
<keyword evidence="5" id="KW-0732">Signal</keyword>
<dbReference type="HOGENOM" id="CLU_000288_7_40_1"/>
<keyword evidence="17" id="KW-1185">Reference proteome</keyword>
<dbReference type="EnsemblMetazoa" id="HelroT151901">
    <property type="protein sequence ID" value="HelroP151901"/>
    <property type="gene ID" value="HelroG151901"/>
</dbReference>
<feature type="domain" description="Protein kinase" evidence="14">
    <location>
        <begin position="1"/>
        <end position="136"/>
    </location>
</feature>
<keyword evidence="11" id="KW-0472">Membrane</keyword>
<keyword evidence="4" id="KW-0812">Transmembrane</keyword>
<dbReference type="InterPro" id="IPR050122">
    <property type="entry name" value="RTK"/>
</dbReference>
<dbReference type="Gene3D" id="1.10.510.10">
    <property type="entry name" value="Transferase(Phosphotransferase) domain 1"/>
    <property type="match status" value="1"/>
</dbReference>
<gene>
    <name evidence="16" type="primary">20197126</name>
    <name evidence="15" type="ORF">HELRODRAFT_151901</name>
</gene>
<evidence type="ECO:0000256" key="4">
    <source>
        <dbReference type="ARBA" id="ARBA00022692"/>
    </source>
</evidence>
<dbReference type="InterPro" id="IPR000719">
    <property type="entry name" value="Prot_kinase_dom"/>
</dbReference>
<dbReference type="SUPFAM" id="SSF56112">
    <property type="entry name" value="Protein kinase-like (PK-like)"/>
    <property type="match status" value="1"/>
</dbReference>
<protein>
    <recommendedName>
        <fullName evidence="2">receptor protein-tyrosine kinase</fullName>
        <ecNumber evidence="2">2.7.10.1</ecNumber>
    </recommendedName>
</protein>
<proteinExistence type="predicted"/>
<evidence type="ECO:0000256" key="10">
    <source>
        <dbReference type="ARBA" id="ARBA00022989"/>
    </source>
</evidence>
<reference evidence="17" key="1">
    <citation type="submission" date="2012-12" db="EMBL/GenBank/DDBJ databases">
        <authorList>
            <person name="Hellsten U."/>
            <person name="Grimwood J."/>
            <person name="Chapman J.A."/>
            <person name="Shapiro H."/>
            <person name="Aerts A."/>
            <person name="Otillar R.P."/>
            <person name="Terry A.Y."/>
            <person name="Boore J.L."/>
            <person name="Simakov O."/>
            <person name="Marletaz F."/>
            <person name="Cho S.-J."/>
            <person name="Edsinger-Gonzales E."/>
            <person name="Havlak P."/>
            <person name="Kuo D.-H."/>
            <person name="Larsson T."/>
            <person name="Lv J."/>
            <person name="Arendt D."/>
            <person name="Savage R."/>
            <person name="Osoegawa K."/>
            <person name="de Jong P."/>
            <person name="Lindberg D.R."/>
            <person name="Seaver E.C."/>
            <person name="Weisblat D.A."/>
            <person name="Putnam N.H."/>
            <person name="Grigoriev I.V."/>
            <person name="Rokhsar D.S."/>
        </authorList>
    </citation>
    <scope>NUCLEOTIDE SEQUENCE</scope>
</reference>
<comment type="catalytic activity">
    <reaction evidence="13">
        <text>L-tyrosyl-[protein] + ATP = O-phospho-L-tyrosyl-[protein] + ADP + H(+)</text>
        <dbReference type="Rhea" id="RHEA:10596"/>
        <dbReference type="Rhea" id="RHEA-COMP:10136"/>
        <dbReference type="Rhea" id="RHEA-COMP:20101"/>
        <dbReference type="ChEBI" id="CHEBI:15378"/>
        <dbReference type="ChEBI" id="CHEBI:30616"/>
        <dbReference type="ChEBI" id="CHEBI:46858"/>
        <dbReference type="ChEBI" id="CHEBI:61978"/>
        <dbReference type="ChEBI" id="CHEBI:456216"/>
        <dbReference type="EC" id="2.7.10.1"/>
    </reaction>
</comment>
<dbReference type="SMART" id="SM00219">
    <property type="entry name" value="TyrKc"/>
    <property type="match status" value="1"/>
</dbReference>
<reference evidence="16" key="3">
    <citation type="submission" date="2015-06" db="UniProtKB">
        <authorList>
            <consortium name="EnsemblMetazoa"/>
        </authorList>
    </citation>
    <scope>IDENTIFICATION</scope>
</reference>
<dbReference type="EMBL" id="AMQM01000801">
    <property type="status" value="NOT_ANNOTATED_CDS"/>
    <property type="molecule type" value="Genomic_DNA"/>
</dbReference>
<dbReference type="Pfam" id="PF07714">
    <property type="entry name" value="PK_Tyr_Ser-Thr"/>
    <property type="match status" value="1"/>
</dbReference>
<evidence type="ECO:0000256" key="6">
    <source>
        <dbReference type="ARBA" id="ARBA00022737"/>
    </source>
</evidence>
<comment type="subcellular location">
    <subcellularLocation>
        <location evidence="1">Membrane</location>
        <topology evidence="1">Single-pass type I membrane protein</topology>
    </subcellularLocation>
</comment>
<dbReference type="OrthoDB" id="98077at2759"/>
<sequence>NCLVSEDHVVKIADFGMTRDIYLTDYYRRGDHGVLPIRWMPKESIEAGFFSYESDVWSYGVVLWEIATLGHHPYMGLSNLQVCDFVMKGGRPNLPEGCDSLLATLMKKCWIRDPASRITFQGILDMLVDKVADDFKEVSYY</sequence>
<evidence type="ECO:0000256" key="3">
    <source>
        <dbReference type="ARBA" id="ARBA00022679"/>
    </source>
</evidence>
<dbReference type="RefSeq" id="XP_009019534.1">
    <property type="nucleotide sequence ID" value="XM_009021286.1"/>
</dbReference>
<accession>T1EKM6</accession>
<evidence type="ECO:0000256" key="12">
    <source>
        <dbReference type="ARBA" id="ARBA00023137"/>
    </source>
</evidence>
<dbReference type="KEGG" id="hro:HELRODRAFT_151901"/>
<evidence type="ECO:0000313" key="16">
    <source>
        <dbReference type="EnsemblMetazoa" id="HelroP151901"/>
    </source>
</evidence>
<dbReference type="EMBL" id="KB096742">
    <property type="protein sequence ID" value="ESO02126.1"/>
    <property type="molecule type" value="Genomic_DNA"/>
</dbReference>
<dbReference type="PANTHER" id="PTHR24416:SF525">
    <property type="entry name" value="INSULIN-LIKE RECEPTOR"/>
    <property type="match status" value="1"/>
</dbReference>
<evidence type="ECO:0000259" key="14">
    <source>
        <dbReference type="PROSITE" id="PS50011"/>
    </source>
</evidence>
<evidence type="ECO:0000256" key="13">
    <source>
        <dbReference type="ARBA" id="ARBA00051243"/>
    </source>
</evidence>
<dbReference type="CTD" id="20197126"/>
<dbReference type="PANTHER" id="PTHR24416">
    <property type="entry name" value="TYROSINE-PROTEIN KINASE RECEPTOR"/>
    <property type="match status" value="1"/>
</dbReference>
<evidence type="ECO:0000256" key="2">
    <source>
        <dbReference type="ARBA" id="ARBA00011902"/>
    </source>
</evidence>
<evidence type="ECO:0000256" key="11">
    <source>
        <dbReference type="ARBA" id="ARBA00023136"/>
    </source>
</evidence>
<dbReference type="PROSITE" id="PS00239">
    <property type="entry name" value="RECEPTOR_TYR_KIN_II"/>
    <property type="match status" value="1"/>
</dbReference>
<dbReference type="InterPro" id="IPR020635">
    <property type="entry name" value="Tyr_kinase_cat_dom"/>
</dbReference>
<organism evidence="16 17">
    <name type="scientific">Helobdella robusta</name>
    <name type="common">Californian leech</name>
    <dbReference type="NCBI Taxonomy" id="6412"/>
    <lineage>
        <taxon>Eukaryota</taxon>
        <taxon>Metazoa</taxon>
        <taxon>Spiralia</taxon>
        <taxon>Lophotrochozoa</taxon>
        <taxon>Annelida</taxon>
        <taxon>Clitellata</taxon>
        <taxon>Hirudinea</taxon>
        <taxon>Rhynchobdellida</taxon>
        <taxon>Glossiphoniidae</taxon>
        <taxon>Helobdella</taxon>
    </lineage>
</organism>
<dbReference type="AlphaFoldDB" id="T1EKM6"/>
<name>T1EKM6_HELRO</name>
<dbReference type="GO" id="GO:0007169">
    <property type="term" value="P:cell surface receptor protein tyrosine kinase signaling pathway"/>
    <property type="evidence" value="ECO:0007669"/>
    <property type="project" value="InterPro"/>
</dbReference>
<dbReference type="InterPro" id="IPR011009">
    <property type="entry name" value="Kinase-like_dom_sf"/>
</dbReference>